<dbReference type="InterPro" id="IPR024607">
    <property type="entry name" value="Sulfatase_CS"/>
</dbReference>
<dbReference type="GO" id="GO:0046872">
    <property type="term" value="F:metal ion binding"/>
    <property type="evidence" value="ECO:0007669"/>
    <property type="project" value="UniProtKB-KW"/>
</dbReference>
<dbReference type="EMBL" id="CP050692">
    <property type="protein sequence ID" value="QIT46758.1"/>
    <property type="molecule type" value="Genomic_DNA"/>
</dbReference>
<evidence type="ECO:0000256" key="4">
    <source>
        <dbReference type="ARBA" id="ARBA00022837"/>
    </source>
</evidence>
<dbReference type="GeneID" id="93961580"/>
<dbReference type="AlphaFoldDB" id="A0AAE6YBE3"/>
<accession>A0AAE6YBE3</accession>
<dbReference type="InterPro" id="IPR050738">
    <property type="entry name" value="Sulfatase"/>
</dbReference>
<keyword evidence="2" id="KW-0479">Metal-binding</keyword>
<dbReference type="PROSITE" id="PS00523">
    <property type="entry name" value="SULFATASE_1"/>
    <property type="match status" value="1"/>
</dbReference>
<proteinExistence type="inferred from homology"/>
<dbReference type="PROSITE" id="PS00149">
    <property type="entry name" value="SULFATASE_2"/>
    <property type="match status" value="1"/>
</dbReference>
<dbReference type="SUPFAM" id="SSF53649">
    <property type="entry name" value="Alkaline phosphatase-like"/>
    <property type="match status" value="1"/>
</dbReference>
<dbReference type="Proteomes" id="UP000190306">
    <property type="component" value="Chromosome"/>
</dbReference>
<dbReference type="InterPro" id="IPR017850">
    <property type="entry name" value="Alkaline_phosphatase_core_sf"/>
</dbReference>
<dbReference type="EMBL" id="LHQL01000013">
    <property type="protein sequence ID" value="OOQ48621.1"/>
    <property type="molecule type" value="Genomic_DNA"/>
</dbReference>
<organism evidence="8 10">
    <name type="scientific">Streptomyces antibioticus</name>
    <dbReference type="NCBI Taxonomy" id="1890"/>
    <lineage>
        <taxon>Bacteria</taxon>
        <taxon>Bacillati</taxon>
        <taxon>Actinomycetota</taxon>
        <taxon>Actinomycetes</taxon>
        <taxon>Kitasatosporales</taxon>
        <taxon>Streptomycetaceae</taxon>
        <taxon>Streptomyces</taxon>
    </lineage>
</organism>
<evidence type="ECO:0000313" key="8">
    <source>
        <dbReference type="EMBL" id="QIT46758.1"/>
    </source>
</evidence>
<evidence type="ECO:0000313" key="7">
    <source>
        <dbReference type="EMBL" id="OOQ48621.1"/>
    </source>
</evidence>
<feature type="domain" description="Sulfatase N-terminal" evidence="6">
    <location>
        <begin position="33"/>
        <end position="463"/>
    </location>
</feature>
<dbReference type="InterPro" id="IPR000917">
    <property type="entry name" value="Sulfatase_N"/>
</dbReference>
<dbReference type="GO" id="GO:0016787">
    <property type="term" value="F:hydrolase activity"/>
    <property type="evidence" value="ECO:0007669"/>
    <property type="project" value="UniProtKB-KW"/>
</dbReference>
<name>A0AAE6YBE3_STRAT</name>
<feature type="region of interest" description="Disordered" evidence="5">
    <location>
        <begin position="272"/>
        <end position="291"/>
    </location>
</feature>
<keyword evidence="3" id="KW-0378">Hydrolase</keyword>
<evidence type="ECO:0000256" key="3">
    <source>
        <dbReference type="ARBA" id="ARBA00022801"/>
    </source>
</evidence>
<evidence type="ECO:0000256" key="2">
    <source>
        <dbReference type="ARBA" id="ARBA00022723"/>
    </source>
</evidence>
<dbReference type="CDD" id="cd16025">
    <property type="entry name" value="PAS_like"/>
    <property type="match status" value="1"/>
</dbReference>
<dbReference type="Gene3D" id="3.40.720.10">
    <property type="entry name" value="Alkaline Phosphatase, subunit A"/>
    <property type="match status" value="1"/>
</dbReference>
<reference evidence="7 9" key="1">
    <citation type="submission" date="2015-07" db="EMBL/GenBank/DDBJ databases">
        <title>Draft Genome Sequence of Streptomyces antibioticus, IMRU 3720 reveals insights in the evolution of actinomycin biosynthetic gene clusters in Streptomyces.</title>
        <authorList>
            <person name="Crnovcic I."/>
            <person name="Ruckert C."/>
            <person name="Kalinowksi J."/>
            <person name="Keller U."/>
        </authorList>
    </citation>
    <scope>NUCLEOTIDE SEQUENCE [LARGE SCALE GENOMIC DNA]</scope>
    <source>
        <strain evidence="7 9">DSM 41481</strain>
    </source>
</reference>
<dbReference type="Pfam" id="PF00884">
    <property type="entry name" value="Sulfatase"/>
    <property type="match status" value="1"/>
</dbReference>
<evidence type="ECO:0000313" key="9">
    <source>
        <dbReference type="Proteomes" id="UP000190306"/>
    </source>
</evidence>
<dbReference type="RefSeq" id="WP_078634893.1">
    <property type="nucleotide sequence ID" value="NZ_CM007717.1"/>
</dbReference>
<gene>
    <name evidence="7" type="ORF">AFM16_26760</name>
    <name evidence="8" type="ORF">HCX60_27220</name>
</gene>
<keyword evidence="9" id="KW-1185">Reference proteome</keyword>
<evidence type="ECO:0000259" key="6">
    <source>
        <dbReference type="Pfam" id="PF00884"/>
    </source>
</evidence>
<evidence type="ECO:0000256" key="1">
    <source>
        <dbReference type="ARBA" id="ARBA00008779"/>
    </source>
</evidence>
<sequence length="786" mass="85963">MSDTFRGVINLDVRDSVPDWTPYQQPKAPAGSPNIVYIVLDDVGFGALSCYGGPIETPNIDRIAANGLRYSQWHTTALCSPTRSALLTGRNHTTNGMACISEAAIGFPSANGHIPSECATLAEVLVERGYSTALVGKWHLCPEDEMNLASTRRNWPTGRGFERFYGFLGAETSQWHPDLVHDQHPVEQPTTPEEGYHFGVDITDKALQYIDDVKAIAPERPVLLYYAPGCAHAPHQAPPEWIDRYRGRFDAGYEAMREEILDRQKELGLVPENTELPPLNPIGTPETRSGPNGEPFPPLDFTRPWAELSADEQRLFSRMAEVYAGFLSHCDDQIGRLLAYLEEIEQLDNTIFVVVSDNGASGEGGPNGSVNENKFFNNVADDLAENLAMIDKLGGLETYGHYPNGWAMAFNTPFKMWKRYSFNGGTCDPCVISWPAGIAARGEVRDQYHHAIDIVPTLLDCLGLDLPATVKGAPQIPLQGVSMRYSFDSAALPSAKSTQFYSMLGTRGIWHQGWKAVTTHPAISGWSNFQRDTWELYHTDTDRSELHDLAGQEPERLQELIGLWFHEAGVNGAFPLDDRSALEILSTPRPELTPARNRYVYRPGGSEVPEAVAVNIRNRSYAIGALVDLPGGPAAAGVLFAHGGRFGGHALYVKDGRLTYVYNFLGSEEQRITATEDLPAGEQLILAASFDKDGEVSPGVATGILSLYHGDRKVGEGRIRTQPGRFTLAGEGLNVGKDGGDAVTSDYPGPAPHAFTGGTLHRVAVDVSGDPYVDLEREAEAMLARE</sequence>
<protein>
    <submittedName>
        <fullName evidence="8">Arylsulfatase</fullName>
    </submittedName>
</protein>
<reference evidence="8 10" key="2">
    <citation type="submission" date="2020-03" db="EMBL/GenBank/DDBJ databases">
        <title>Is there a link between lipid content and antibiotic production in Streptomyces?</title>
        <authorList>
            <person name="David M."/>
            <person name="Lejeune C."/>
            <person name="Abreu S."/>
            <person name="Thibessard A."/>
            <person name="Leblond P."/>
            <person name="Chaminade P."/>
            <person name="Virolle M.-J."/>
        </authorList>
    </citation>
    <scope>NUCLEOTIDE SEQUENCE [LARGE SCALE GENOMIC DNA]</scope>
    <source>
        <strain evidence="8 10">DSM 41481</strain>
    </source>
</reference>
<evidence type="ECO:0000313" key="10">
    <source>
        <dbReference type="Proteomes" id="UP000502504"/>
    </source>
</evidence>
<dbReference type="Gene3D" id="3.30.1120.10">
    <property type="match status" value="1"/>
</dbReference>
<comment type="similarity">
    <text evidence="1">Belongs to the sulfatase family.</text>
</comment>
<keyword evidence="4" id="KW-0106">Calcium</keyword>
<dbReference type="PANTHER" id="PTHR42693">
    <property type="entry name" value="ARYLSULFATASE FAMILY MEMBER"/>
    <property type="match status" value="1"/>
</dbReference>
<evidence type="ECO:0000256" key="5">
    <source>
        <dbReference type="SAM" id="MobiDB-lite"/>
    </source>
</evidence>
<dbReference type="Proteomes" id="UP000502504">
    <property type="component" value="Chromosome"/>
</dbReference>
<dbReference type="PANTHER" id="PTHR42693:SF43">
    <property type="entry name" value="BLL2667 PROTEIN"/>
    <property type="match status" value="1"/>
</dbReference>